<feature type="transmembrane region" description="Helical" evidence="8">
    <location>
        <begin position="7"/>
        <end position="27"/>
    </location>
</feature>
<dbReference type="Gene3D" id="3.40.50.300">
    <property type="entry name" value="P-loop containing nucleotide triphosphate hydrolases"/>
    <property type="match status" value="1"/>
</dbReference>
<organism evidence="9 10">
    <name type="scientific">Paracoccus nototheniae</name>
    <dbReference type="NCBI Taxonomy" id="2489002"/>
    <lineage>
        <taxon>Bacteria</taxon>
        <taxon>Pseudomonadati</taxon>
        <taxon>Pseudomonadota</taxon>
        <taxon>Alphaproteobacteria</taxon>
        <taxon>Rhodobacterales</taxon>
        <taxon>Paracoccaceae</taxon>
        <taxon>Paracoccus</taxon>
    </lineage>
</organism>
<dbReference type="EMBL" id="JBHTOQ010000085">
    <property type="protein sequence ID" value="MFD1483579.1"/>
    <property type="molecule type" value="Genomic_DNA"/>
</dbReference>
<feature type="transmembrane region" description="Helical" evidence="8">
    <location>
        <begin position="54"/>
        <end position="74"/>
    </location>
</feature>
<sequence>MQRQLASGLFFTMGGVILAYIFATLWVDQNLYGTIGYDYLIMNAFDLRTQDEGLFTQVWLIFLFLAIGGFAFGAHSASEALTKQGTSEWQSRWEMRRNKLLGKPGKGFILAKTSAPESRGQFITSDKYPNCLIVAPTGAGKGVGFVYPNLFTFEGSTVTLDVKGENFKNTARWRAHMGNKIYKFAPVEFGKPSHRYNPLERIGTLTDYGQINFELRKIATLFLQADGAGEWLKGAIQLFSVMGGVAYERKDFTLGGIHRALSEGEGDLQKHIKNLSQTAKEPALRTELAGMAKLETKTLSSYKSVLNNAGFDLWANPHIDDMTSASDFTFNDLRREKTSIYFVVAEADLEPLAGLVRLFFNELVATIQSRMPEKDEPYHAMIILDEFHLLGKMTAVARAMTTIRGFHGRIAIITQTIPVLDSIYSYEERLSIQGGAGLKLYMTPSEEMTIEDLSKACGMTSKRAITRSRQVGLGQRVTLTERTDERPLLTEDGARRLPEDVSIIIVNGKQPLKVKAIVHHRDRHFAKILEMQNELSWEAVEKSLLQSRINHLERKSLKAQQPPPPVKDAPANKAEQPSEQDGQKPATSPGSAENADQPATQGAQSPVIPTGKAEQAPQDEPQTLRLPSVRDLTTDDMQTVAAYVASSLDLYDEIRKLKDAEPVPAVVDRTRKKAKRDKLNLGQQFQLEIGSDITDGPVESGDVEKIDEDKKKPPEAT</sequence>
<evidence type="ECO:0000256" key="6">
    <source>
        <dbReference type="ARBA" id="ARBA00023136"/>
    </source>
</evidence>
<comment type="similarity">
    <text evidence="2">Belongs to the VirD4/TraG family.</text>
</comment>
<dbReference type="RefSeq" id="WP_131573786.1">
    <property type="nucleotide sequence ID" value="NZ_CBCSAJ010000040.1"/>
</dbReference>
<dbReference type="InterPro" id="IPR051539">
    <property type="entry name" value="T4SS-coupling_protein"/>
</dbReference>
<dbReference type="Pfam" id="PF02534">
    <property type="entry name" value="T4SS-DNA_transf"/>
    <property type="match status" value="1"/>
</dbReference>
<evidence type="ECO:0000256" key="2">
    <source>
        <dbReference type="ARBA" id="ARBA00008806"/>
    </source>
</evidence>
<evidence type="ECO:0000256" key="3">
    <source>
        <dbReference type="ARBA" id="ARBA00022475"/>
    </source>
</evidence>
<reference evidence="10" key="1">
    <citation type="journal article" date="2019" name="Int. J. Syst. Evol. Microbiol.">
        <title>The Global Catalogue of Microorganisms (GCM) 10K type strain sequencing project: providing services to taxonomists for standard genome sequencing and annotation.</title>
        <authorList>
            <consortium name="The Broad Institute Genomics Platform"/>
            <consortium name="The Broad Institute Genome Sequencing Center for Infectious Disease"/>
            <person name="Wu L."/>
            <person name="Ma J."/>
        </authorList>
    </citation>
    <scope>NUCLEOTIDE SEQUENCE [LARGE SCALE GENOMIC DNA]</scope>
    <source>
        <strain evidence="10">CCM 8875</strain>
    </source>
</reference>
<comment type="subcellular location">
    <subcellularLocation>
        <location evidence="1">Cell membrane</location>
        <topology evidence="1">Multi-pass membrane protein</topology>
    </subcellularLocation>
</comment>
<keyword evidence="6 8" id="KW-0472">Membrane</keyword>
<comment type="caution">
    <text evidence="9">The sequence shown here is derived from an EMBL/GenBank/DDBJ whole genome shotgun (WGS) entry which is preliminary data.</text>
</comment>
<protein>
    <submittedName>
        <fullName evidence="9">Type IV secretory system conjugative DNA transfer family protein</fullName>
    </submittedName>
</protein>
<accession>A0ABW4E0R2</accession>
<dbReference type="CDD" id="cd01127">
    <property type="entry name" value="TrwB_TraG_TraD_VirD4"/>
    <property type="match status" value="1"/>
</dbReference>
<gene>
    <name evidence="9" type="ORF">ACFQ5P_20005</name>
</gene>
<dbReference type="InterPro" id="IPR027417">
    <property type="entry name" value="P-loop_NTPase"/>
</dbReference>
<dbReference type="InterPro" id="IPR003688">
    <property type="entry name" value="TraG/VirD4"/>
</dbReference>
<evidence type="ECO:0000256" key="4">
    <source>
        <dbReference type="ARBA" id="ARBA00022692"/>
    </source>
</evidence>
<feature type="region of interest" description="Disordered" evidence="7">
    <location>
        <begin position="554"/>
        <end position="632"/>
    </location>
</feature>
<feature type="compositionally biased region" description="Basic and acidic residues" evidence="7">
    <location>
        <begin position="702"/>
        <end position="717"/>
    </location>
</feature>
<evidence type="ECO:0000256" key="1">
    <source>
        <dbReference type="ARBA" id="ARBA00004651"/>
    </source>
</evidence>
<name>A0ABW4E0R2_9RHOB</name>
<keyword evidence="3" id="KW-1003">Cell membrane</keyword>
<feature type="compositionally biased region" description="Polar residues" evidence="7">
    <location>
        <begin position="575"/>
        <end position="591"/>
    </location>
</feature>
<proteinExistence type="inferred from homology"/>
<evidence type="ECO:0000313" key="9">
    <source>
        <dbReference type="EMBL" id="MFD1483579.1"/>
    </source>
</evidence>
<evidence type="ECO:0000256" key="7">
    <source>
        <dbReference type="SAM" id="MobiDB-lite"/>
    </source>
</evidence>
<keyword evidence="5 8" id="KW-1133">Transmembrane helix</keyword>
<keyword evidence="4 8" id="KW-0812">Transmembrane</keyword>
<evidence type="ECO:0000313" key="10">
    <source>
        <dbReference type="Proteomes" id="UP001597302"/>
    </source>
</evidence>
<keyword evidence="10" id="KW-1185">Reference proteome</keyword>
<dbReference type="Proteomes" id="UP001597302">
    <property type="component" value="Unassembled WGS sequence"/>
</dbReference>
<dbReference type="PANTHER" id="PTHR37937">
    <property type="entry name" value="CONJUGATIVE TRANSFER: DNA TRANSPORT"/>
    <property type="match status" value="1"/>
</dbReference>
<dbReference type="PANTHER" id="PTHR37937:SF1">
    <property type="entry name" value="CONJUGATIVE TRANSFER: DNA TRANSPORT"/>
    <property type="match status" value="1"/>
</dbReference>
<evidence type="ECO:0000256" key="8">
    <source>
        <dbReference type="SAM" id="Phobius"/>
    </source>
</evidence>
<evidence type="ECO:0000256" key="5">
    <source>
        <dbReference type="ARBA" id="ARBA00022989"/>
    </source>
</evidence>
<feature type="region of interest" description="Disordered" evidence="7">
    <location>
        <begin position="690"/>
        <end position="717"/>
    </location>
</feature>
<dbReference type="SUPFAM" id="SSF52540">
    <property type="entry name" value="P-loop containing nucleoside triphosphate hydrolases"/>
    <property type="match status" value="1"/>
</dbReference>